<dbReference type="PROSITE" id="PS50038">
    <property type="entry name" value="FZ"/>
    <property type="match status" value="3"/>
</dbReference>
<feature type="chain" id="PRO_5033989424" evidence="4">
    <location>
        <begin position="22"/>
        <end position="812"/>
    </location>
</feature>
<dbReference type="Pfam" id="PF01392">
    <property type="entry name" value="Fz"/>
    <property type="match status" value="3"/>
</dbReference>
<feature type="disulfide bond" evidence="3">
    <location>
        <begin position="314"/>
        <end position="352"/>
    </location>
</feature>
<feature type="domain" description="FZ" evidence="5">
    <location>
        <begin position="263"/>
        <end position="385"/>
    </location>
</feature>
<dbReference type="RefSeq" id="XP_022110345.1">
    <property type="nucleotide sequence ID" value="XM_022254653.1"/>
</dbReference>
<evidence type="ECO:0000256" key="4">
    <source>
        <dbReference type="SAM" id="SignalP"/>
    </source>
</evidence>
<dbReference type="CDD" id="cd07066">
    <property type="entry name" value="CRD_FZ"/>
    <property type="match status" value="1"/>
</dbReference>
<dbReference type="PANTHER" id="PTHR11309:SF47">
    <property type="entry name" value="FRIZZLED"/>
    <property type="match status" value="1"/>
</dbReference>
<protein>
    <submittedName>
        <fullName evidence="7">Uncharacterized protein LOC110989938</fullName>
    </submittedName>
</protein>
<keyword evidence="2 3" id="KW-1015">Disulfide bond</keyword>
<feature type="domain" description="FZ" evidence="5">
    <location>
        <begin position="394"/>
        <end position="510"/>
    </location>
</feature>
<dbReference type="InterPro" id="IPR015526">
    <property type="entry name" value="Frizzled/SFRP"/>
</dbReference>
<dbReference type="KEGG" id="aplc:110989938"/>
<sequence length="812" mass="90005">MRKPLVIGILLASCMAGLCCRQTIGRHPYLPPSAVPPLCRDEGILAYDGAPPSPFLVELEFIIEYLQDLIDSGCSDSLSRFLCTIHYQRLDRVRLGVDGEGVYQKPCAKLCRAIWRDCRVTARQLGLDRTPELNCKKHSRLENKKECLSDLFPPNEPPNWITAVTRDSMNKASVHFLSPTSTTQAIRIRLNETFSPIEREIFHSVDPKGPPERTIEIFHLWNAGSYRIEITALNDFGEGTVTIANIPPYNSNVSGDGGTVPDENYWRCEDITVEMCQSDIGYTQTSMPNFLHHPNQDDAKLEVHKFYTFVDAQCSPFLRTFLCAMYTPECTYGTSRLVVPCRDLCVAARNDCEEYMNYAFGVSWPQYLSCDNFPNFSEGKDCYLGDAPLIIDPCEVITVEICQSDIGYTKTAMPNILGHQTQHEVEIELQQFYPLLQEHECSPFLKKLLCAMHTPQCTGDSSRPILPCRELCVQVMDRCEGLMQEYGLLGPGGHSCELPSFSAGEDCYLGGANMTEIQPAHDRCQDINVSMCQSGIGYNHTVMPSVLGHETQSEAAIQLSSFMPLVEYGCSPHARSYFCSMYLPMCNTSSGAKVLPCRELCDSVRIDCLGAVRECGISGPERFVCENLPSRNSGSTCYLGDLEPTISSDGPGPQQFDMTSTLKPRRNDIHNLGVPSMFRGWVDVQGQGAANDYCRVVTNSNDGYLLSCSLAGMEGSQSDLDYNSTGPWFDAGHVDTWYMMDVNGDRRDDYCRCIGPLPATHVSCLLAGEGGFMTETLDYKPVPGGCHNSTADPFSGLESVWVGDDTGSGDRT</sequence>
<feature type="disulfide bond" evidence="3">
    <location>
        <begin position="570"/>
        <end position="608"/>
    </location>
</feature>
<dbReference type="SUPFAM" id="SSF63501">
    <property type="entry name" value="Frizzled cysteine-rich domain"/>
    <property type="match status" value="4"/>
</dbReference>
<feature type="signal peptide" evidence="4">
    <location>
        <begin position="1"/>
        <end position="21"/>
    </location>
</feature>
<dbReference type="GO" id="GO:0017147">
    <property type="term" value="F:Wnt-protein binding"/>
    <property type="evidence" value="ECO:0007669"/>
    <property type="project" value="TreeGrafter"/>
</dbReference>
<evidence type="ECO:0000256" key="3">
    <source>
        <dbReference type="PROSITE-ProRule" id="PRU00090"/>
    </source>
</evidence>
<dbReference type="OrthoDB" id="5985519at2759"/>
<evidence type="ECO:0000313" key="6">
    <source>
        <dbReference type="Proteomes" id="UP000694845"/>
    </source>
</evidence>
<feature type="disulfide bond" evidence="3">
    <location>
        <begin position="441"/>
        <end position="479"/>
    </location>
</feature>
<keyword evidence="4" id="KW-0732">Signal</keyword>
<name>A0A8B8A029_ACAPL</name>
<dbReference type="GO" id="GO:0005886">
    <property type="term" value="C:plasma membrane"/>
    <property type="evidence" value="ECO:0007669"/>
    <property type="project" value="TreeGrafter"/>
</dbReference>
<dbReference type="GO" id="GO:0060070">
    <property type="term" value="P:canonical Wnt signaling pathway"/>
    <property type="evidence" value="ECO:0007669"/>
    <property type="project" value="TreeGrafter"/>
</dbReference>
<dbReference type="SMART" id="SM00063">
    <property type="entry name" value="FRI"/>
    <property type="match status" value="3"/>
</dbReference>
<dbReference type="GeneID" id="110989938"/>
<keyword evidence="6" id="KW-1185">Reference proteome</keyword>
<keyword evidence="1" id="KW-0217">Developmental protein</keyword>
<evidence type="ECO:0000256" key="1">
    <source>
        <dbReference type="ARBA" id="ARBA00022473"/>
    </source>
</evidence>
<dbReference type="InterPro" id="IPR020067">
    <property type="entry name" value="Frizzled_dom"/>
</dbReference>
<dbReference type="PANTHER" id="PTHR11309">
    <property type="entry name" value="FRIZZLED"/>
    <property type="match status" value="1"/>
</dbReference>
<dbReference type="Proteomes" id="UP000694845">
    <property type="component" value="Unplaced"/>
</dbReference>
<comment type="caution">
    <text evidence="3">Lacks conserved residue(s) required for the propagation of feature annotation.</text>
</comment>
<feature type="domain" description="FZ" evidence="5">
    <location>
        <begin position="519"/>
        <end position="640"/>
    </location>
</feature>
<dbReference type="InterPro" id="IPR036790">
    <property type="entry name" value="Frizzled_dom_sf"/>
</dbReference>
<dbReference type="OMA" id="WRCEDIT"/>
<dbReference type="GO" id="GO:0042813">
    <property type="term" value="F:Wnt receptor activity"/>
    <property type="evidence" value="ECO:0007669"/>
    <property type="project" value="TreeGrafter"/>
</dbReference>
<feature type="disulfide bond" evidence="3">
    <location>
        <begin position="472"/>
        <end position="496"/>
    </location>
</feature>
<proteinExistence type="predicted"/>
<organism evidence="6 7">
    <name type="scientific">Acanthaster planci</name>
    <name type="common">Crown-of-thorns starfish</name>
    <dbReference type="NCBI Taxonomy" id="133434"/>
    <lineage>
        <taxon>Eukaryota</taxon>
        <taxon>Metazoa</taxon>
        <taxon>Echinodermata</taxon>
        <taxon>Eleutherozoa</taxon>
        <taxon>Asterozoa</taxon>
        <taxon>Asteroidea</taxon>
        <taxon>Valvatacea</taxon>
        <taxon>Valvatida</taxon>
        <taxon>Acanthasteridae</taxon>
        <taxon>Acanthaster</taxon>
    </lineage>
</organism>
<feature type="disulfide bond" evidence="3">
    <location>
        <begin position="601"/>
        <end position="625"/>
    </location>
</feature>
<gene>
    <name evidence="7" type="primary">LOC110989938</name>
</gene>
<evidence type="ECO:0000313" key="7">
    <source>
        <dbReference type="RefSeq" id="XP_022110345.1"/>
    </source>
</evidence>
<evidence type="ECO:0000256" key="2">
    <source>
        <dbReference type="ARBA" id="ARBA00023157"/>
    </source>
</evidence>
<evidence type="ECO:0000259" key="5">
    <source>
        <dbReference type="PROSITE" id="PS50038"/>
    </source>
</evidence>
<accession>A0A8B8A029</accession>
<dbReference type="Gene3D" id="1.10.2000.10">
    <property type="entry name" value="Frizzled cysteine-rich domain"/>
    <property type="match status" value="4"/>
</dbReference>
<feature type="disulfide bond" evidence="3">
    <location>
        <begin position="341"/>
        <end position="382"/>
    </location>
</feature>
<dbReference type="AlphaFoldDB" id="A0A8B8A029"/>
<dbReference type="GO" id="GO:0035567">
    <property type="term" value="P:non-canonical Wnt signaling pathway"/>
    <property type="evidence" value="ECO:0007669"/>
    <property type="project" value="TreeGrafter"/>
</dbReference>
<reference evidence="7" key="1">
    <citation type="submission" date="2025-08" db="UniProtKB">
        <authorList>
            <consortium name="RefSeq"/>
        </authorList>
    </citation>
    <scope>IDENTIFICATION</scope>
</reference>